<gene>
    <name evidence="9" type="ORF">Lalb_Chr23g0269581</name>
</gene>
<comment type="subcellular location">
    <subcellularLocation>
        <location evidence="1">Golgi apparatus membrane</location>
        <topology evidence="1">Single-pass type II membrane protein</topology>
    </subcellularLocation>
</comment>
<dbReference type="InterPro" id="IPR040911">
    <property type="entry name" value="Exostosin_GT47"/>
</dbReference>
<comment type="caution">
    <text evidence="9">The sequence shown here is derived from an EMBL/GenBank/DDBJ whole genome shotgun (WGS) entry which is preliminary data.</text>
</comment>
<dbReference type="GO" id="GO:0000139">
    <property type="term" value="C:Golgi membrane"/>
    <property type="evidence" value="ECO:0007669"/>
    <property type="project" value="UniProtKB-SubCell"/>
</dbReference>
<comment type="similarity">
    <text evidence="2">Belongs to the glycosyltransferase 47 family.</text>
</comment>
<feature type="transmembrane region" description="Helical" evidence="7">
    <location>
        <begin position="16"/>
        <end position="33"/>
    </location>
</feature>
<evidence type="ECO:0000256" key="3">
    <source>
        <dbReference type="ARBA" id="ARBA00022676"/>
    </source>
</evidence>
<keyword evidence="9" id="KW-0808">Transferase</keyword>
<evidence type="ECO:0000256" key="7">
    <source>
        <dbReference type="SAM" id="Phobius"/>
    </source>
</evidence>
<keyword evidence="10" id="KW-1185">Reference proteome</keyword>
<sequence length="381" mass="42931">MDRAFRFLCQAETKRLVSFLGITLAIVLVVQYSELPYTQLLSSLTTKITSFSMDPSLVNSEVEGNNITHPNAFEQIPISPQASHLDQGRKAKGFDDVVVFNNFTTIDVASPMGSVQGKGVNLTALSSLAPQSMVQVFNRTSLDSETDWISPAISVTSNATLVKADTTDPVDKDEKSGSLQGNGKYKTTKNSRKRPSKVVSISEMNLILQRSHASSRLLKSKWSSAIDLEILYAKSEIENAPVIVDDSRLYSPLYRNVSMFKRSYELMEKMLKVYVYQDGNKPIFHEPLLDGIYASEGWFLKLMEANKQFVSGDPGKAHLFYIPFSSRLLQLTLYVRNSHKRSNLIEYMKNHVDMIAGKYPFWNRTNGTDHFVVACHDWFPQ</sequence>
<evidence type="ECO:0000313" key="10">
    <source>
        <dbReference type="Proteomes" id="UP000447434"/>
    </source>
</evidence>
<dbReference type="OrthoDB" id="1924787at2759"/>
<dbReference type="AlphaFoldDB" id="A0A6A4NC53"/>
<reference evidence="10" key="1">
    <citation type="journal article" date="2020" name="Nat. Commun.">
        <title>Genome sequence of the cluster root forming white lupin.</title>
        <authorList>
            <person name="Hufnagel B."/>
            <person name="Marques A."/>
            <person name="Soriano A."/>
            <person name="Marques L."/>
            <person name="Divol F."/>
            <person name="Doumas P."/>
            <person name="Sallet E."/>
            <person name="Mancinotti D."/>
            <person name="Carrere S."/>
            <person name="Marande W."/>
            <person name="Arribat S."/>
            <person name="Keller J."/>
            <person name="Huneau C."/>
            <person name="Blein T."/>
            <person name="Aime D."/>
            <person name="Laguerre M."/>
            <person name="Taylor J."/>
            <person name="Schubert V."/>
            <person name="Nelson M."/>
            <person name="Geu-Flores F."/>
            <person name="Crespi M."/>
            <person name="Gallardo-Guerrero K."/>
            <person name="Delaux P.-M."/>
            <person name="Salse J."/>
            <person name="Berges H."/>
            <person name="Guyot R."/>
            <person name="Gouzy J."/>
            <person name="Peret B."/>
        </authorList>
    </citation>
    <scope>NUCLEOTIDE SEQUENCE [LARGE SCALE GENOMIC DNA]</scope>
    <source>
        <strain evidence="10">cv. Amiga</strain>
    </source>
</reference>
<name>A0A6A4NC53_LUPAL</name>
<dbReference type="Pfam" id="PF03016">
    <property type="entry name" value="Exostosin_GT47"/>
    <property type="match status" value="1"/>
</dbReference>
<evidence type="ECO:0000259" key="8">
    <source>
        <dbReference type="Pfam" id="PF03016"/>
    </source>
</evidence>
<feature type="compositionally biased region" description="Basic and acidic residues" evidence="6">
    <location>
        <begin position="166"/>
        <end position="176"/>
    </location>
</feature>
<dbReference type="PANTHER" id="PTHR11062:SF236">
    <property type="entry name" value="GLYCOSYLTRANSFERASE PLANT-LIKE PROTEIN"/>
    <property type="match status" value="1"/>
</dbReference>
<accession>A0A6A4NC53</accession>
<evidence type="ECO:0000256" key="2">
    <source>
        <dbReference type="ARBA" id="ARBA00010271"/>
    </source>
</evidence>
<keyword evidence="7" id="KW-1133">Transmembrane helix</keyword>
<protein>
    <submittedName>
        <fullName evidence="9">Putative xylogalacturonan beta-1,3-xylosyltransferase</fullName>
    </submittedName>
</protein>
<keyword evidence="3" id="KW-0328">Glycosyltransferase</keyword>
<keyword evidence="7" id="KW-0812">Transmembrane</keyword>
<feature type="domain" description="Exostosin GT47" evidence="8">
    <location>
        <begin position="268"/>
        <end position="378"/>
    </location>
</feature>
<dbReference type="InterPro" id="IPR004263">
    <property type="entry name" value="Exostosin"/>
</dbReference>
<evidence type="ECO:0000256" key="6">
    <source>
        <dbReference type="SAM" id="MobiDB-lite"/>
    </source>
</evidence>
<proteinExistence type="inferred from homology"/>
<evidence type="ECO:0000256" key="5">
    <source>
        <dbReference type="ARBA" id="ARBA00023034"/>
    </source>
</evidence>
<dbReference type="PANTHER" id="PTHR11062">
    <property type="entry name" value="EXOSTOSIN HEPARAN SULFATE GLYCOSYLTRANSFERASE -RELATED"/>
    <property type="match status" value="1"/>
</dbReference>
<feature type="region of interest" description="Disordered" evidence="6">
    <location>
        <begin position="166"/>
        <end position="196"/>
    </location>
</feature>
<keyword evidence="5" id="KW-0333">Golgi apparatus</keyword>
<dbReference type="Proteomes" id="UP000447434">
    <property type="component" value="Chromosome 23"/>
</dbReference>
<evidence type="ECO:0000313" key="9">
    <source>
        <dbReference type="EMBL" id="KAE9587050.1"/>
    </source>
</evidence>
<keyword evidence="7" id="KW-0472">Membrane</keyword>
<keyword evidence="4" id="KW-0735">Signal-anchor</keyword>
<evidence type="ECO:0000256" key="4">
    <source>
        <dbReference type="ARBA" id="ARBA00022968"/>
    </source>
</evidence>
<dbReference type="GO" id="GO:0016757">
    <property type="term" value="F:glycosyltransferase activity"/>
    <property type="evidence" value="ECO:0007669"/>
    <property type="project" value="UniProtKB-KW"/>
</dbReference>
<evidence type="ECO:0000256" key="1">
    <source>
        <dbReference type="ARBA" id="ARBA00004323"/>
    </source>
</evidence>
<feature type="compositionally biased region" description="Basic residues" evidence="6">
    <location>
        <begin position="186"/>
        <end position="196"/>
    </location>
</feature>
<dbReference type="EMBL" id="WOCE01000023">
    <property type="protein sequence ID" value="KAE9587050.1"/>
    <property type="molecule type" value="Genomic_DNA"/>
</dbReference>
<organism evidence="9 10">
    <name type="scientific">Lupinus albus</name>
    <name type="common">White lupine</name>
    <name type="synonym">Lupinus termis</name>
    <dbReference type="NCBI Taxonomy" id="3870"/>
    <lineage>
        <taxon>Eukaryota</taxon>
        <taxon>Viridiplantae</taxon>
        <taxon>Streptophyta</taxon>
        <taxon>Embryophyta</taxon>
        <taxon>Tracheophyta</taxon>
        <taxon>Spermatophyta</taxon>
        <taxon>Magnoliopsida</taxon>
        <taxon>eudicotyledons</taxon>
        <taxon>Gunneridae</taxon>
        <taxon>Pentapetalae</taxon>
        <taxon>rosids</taxon>
        <taxon>fabids</taxon>
        <taxon>Fabales</taxon>
        <taxon>Fabaceae</taxon>
        <taxon>Papilionoideae</taxon>
        <taxon>50 kb inversion clade</taxon>
        <taxon>genistoids sensu lato</taxon>
        <taxon>core genistoids</taxon>
        <taxon>Genisteae</taxon>
        <taxon>Lupinus</taxon>
    </lineage>
</organism>